<evidence type="ECO:0000313" key="7">
    <source>
        <dbReference type="EMBL" id="MET7028099.1"/>
    </source>
</evidence>
<proteinExistence type="predicted"/>
<comment type="subcellular location">
    <subcellularLocation>
        <location evidence="1">Cell membrane</location>
        <topology evidence="1">Multi-pass membrane protein</topology>
    </subcellularLocation>
</comment>
<feature type="transmembrane region" description="Helical" evidence="6">
    <location>
        <begin position="38"/>
        <end position="65"/>
    </location>
</feature>
<keyword evidence="4 6" id="KW-1133">Transmembrane helix</keyword>
<protein>
    <submittedName>
        <fullName evidence="7">LysE family translocator</fullName>
    </submittedName>
</protein>
<evidence type="ECO:0000256" key="1">
    <source>
        <dbReference type="ARBA" id="ARBA00004651"/>
    </source>
</evidence>
<feature type="transmembrane region" description="Helical" evidence="6">
    <location>
        <begin position="112"/>
        <end position="137"/>
    </location>
</feature>
<evidence type="ECO:0000256" key="6">
    <source>
        <dbReference type="SAM" id="Phobius"/>
    </source>
</evidence>
<keyword evidence="8" id="KW-1185">Reference proteome</keyword>
<evidence type="ECO:0000256" key="5">
    <source>
        <dbReference type="ARBA" id="ARBA00023136"/>
    </source>
</evidence>
<feature type="transmembrane region" description="Helical" evidence="6">
    <location>
        <begin position="149"/>
        <end position="175"/>
    </location>
</feature>
<feature type="transmembrane region" description="Helical" evidence="6">
    <location>
        <begin position="187"/>
        <end position="205"/>
    </location>
</feature>
<dbReference type="PANTHER" id="PTHR30086:SF20">
    <property type="entry name" value="ARGININE EXPORTER PROTEIN ARGO-RELATED"/>
    <property type="match status" value="1"/>
</dbReference>
<evidence type="ECO:0000256" key="3">
    <source>
        <dbReference type="ARBA" id="ARBA00022692"/>
    </source>
</evidence>
<evidence type="ECO:0000313" key="8">
    <source>
        <dbReference type="Proteomes" id="UP001549773"/>
    </source>
</evidence>
<dbReference type="RefSeq" id="WP_354616965.1">
    <property type="nucleotide sequence ID" value="NZ_JBEWYP010000001.1"/>
</dbReference>
<dbReference type="Proteomes" id="UP001549773">
    <property type="component" value="Unassembled WGS sequence"/>
</dbReference>
<accession>A0ABV2TS52</accession>
<keyword evidence="5 6" id="KW-0472">Membrane</keyword>
<feature type="transmembrane region" description="Helical" evidence="6">
    <location>
        <begin position="6"/>
        <end position="26"/>
    </location>
</feature>
<reference evidence="7 8" key="1">
    <citation type="submission" date="2024-07" db="EMBL/GenBank/DDBJ databases">
        <title>The genome sequence of type strain Sediminicola luteus GDMCC 1.2596T.</title>
        <authorList>
            <person name="Liu Y."/>
        </authorList>
    </citation>
    <scope>NUCLEOTIDE SEQUENCE [LARGE SCALE GENOMIC DNA]</scope>
    <source>
        <strain evidence="7 8">GDMCC 1.2596</strain>
    </source>
</reference>
<dbReference type="EMBL" id="JBEWYP010000001">
    <property type="protein sequence ID" value="MET7028099.1"/>
    <property type="molecule type" value="Genomic_DNA"/>
</dbReference>
<keyword evidence="2" id="KW-1003">Cell membrane</keyword>
<keyword evidence="3 6" id="KW-0812">Transmembrane</keyword>
<feature type="transmembrane region" description="Helical" evidence="6">
    <location>
        <begin position="71"/>
        <end position="91"/>
    </location>
</feature>
<dbReference type="InterPro" id="IPR001123">
    <property type="entry name" value="LeuE-type"/>
</dbReference>
<sequence>MNYEILYAFVMATAALAVAPGPDNIYVLMQSITYGKKFGLATVAGLISGCLIHTTLLAFGVSAIIKGSETIFFSIKLLGALYLFYLAFMVFKSAPDIHLGETHIAKKSLWQLFRKGFIMNVLNPKVTIFFLAFFPGFLFSNELSTVIQFYVLGLLFMVVSFIIFGLIALLSGAISDYITKHSGVGHFLKWLQIFVFVGIGVYILFSDK</sequence>
<comment type="caution">
    <text evidence="7">The sequence shown here is derived from an EMBL/GenBank/DDBJ whole genome shotgun (WGS) entry which is preliminary data.</text>
</comment>
<evidence type="ECO:0000256" key="4">
    <source>
        <dbReference type="ARBA" id="ARBA00022989"/>
    </source>
</evidence>
<gene>
    <name evidence="7" type="ORF">ABXZ32_01760</name>
</gene>
<name>A0ABV2TS52_9FLAO</name>
<dbReference type="PIRSF" id="PIRSF006324">
    <property type="entry name" value="LeuE"/>
    <property type="match status" value="1"/>
</dbReference>
<organism evidence="7 8">
    <name type="scientific">Sediminicola luteus</name>
    <dbReference type="NCBI Taxonomy" id="319238"/>
    <lineage>
        <taxon>Bacteria</taxon>
        <taxon>Pseudomonadati</taxon>
        <taxon>Bacteroidota</taxon>
        <taxon>Flavobacteriia</taxon>
        <taxon>Flavobacteriales</taxon>
        <taxon>Flavobacteriaceae</taxon>
        <taxon>Sediminicola</taxon>
    </lineage>
</organism>
<evidence type="ECO:0000256" key="2">
    <source>
        <dbReference type="ARBA" id="ARBA00022475"/>
    </source>
</evidence>
<dbReference type="Pfam" id="PF01810">
    <property type="entry name" value="LysE"/>
    <property type="match status" value="1"/>
</dbReference>
<dbReference type="PANTHER" id="PTHR30086">
    <property type="entry name" value="ARGININE EXPORTER PROTEIN ARGO"/>
    <property type="match status" value="1"/>
</dbReference>